<keyword evidence="2" id="KW-1185">Reference proteome</keyword>
<gene>
    <name evidence="1" type="ORF">SAMN05660909_05583</name>
</gene>
<dbReference type="OrthoDB" id="1254580at2"/>
<evidence type="ECO:0000313" key="1">
    <source>
        <dbReference type="EMBL" id="SEB11421.1"/>
    </source>
</evidence>
<dbReference type="AlphaFoldDB" id="A0A1H4GQ23"/>
<dbReference type="RefSeq" id="WP_089766233.1">
    <property type="nucleotide sequence ID" value="NZ_BKAT01000073.1"/>
</dbReference>
<dbReference type="Proteomes" id="UP000199656">
    <property type="component" value="Unassembled WGS sequence"/>
</dbReference>
<sequence>MSLSREIQHIKAQIIETEKMLQLIADHPIMSIAFKEKLESLRKQLADLPTEQQEPRIRMLFSGNAVKGSLGIKSTFVRKTLQPVQELIKTQTSLVRFGNVSKRGKAKRSVQSELFLTALPTGSFGFELSKLDSEDLFDEIDVATSIGQVISLIEATAESDVQFERVLVNTPNRSLNNLKKFFKEVAEEDSILKIESGSRYVQLSVEKVKEGYNRVSSVTTNSVEIVIDGTLRGVLLDSGRFEITDETGMKIAGYISPELSEEEIIAYDKQFLNKNCKIHLQVIKTKFKTGSERTMFELLQITT</sequence>
<dbReference type="STRING" id="408074.SAMN05660909_05583"/>
<name>A0A1H4GQ23_9BACT</name>
<proteinExistence type="predicted"/>
<dbReference type="EMBL" id="FNRL01000050">
    <property type="protein sequence ID" value="SEB11421.1"/>
    <property type="molecule type" value="Genomic_DNA"/>
</dbReference>
<protein>
    <submittedName>
        <fullName evidence="1">Uncharacterized protein</fullName>
    </submittedName>
</protein>
<evidence type="ECO:0000313" key="2">
    <source>
        <dbReference type="Proteomes" id="UP000199656"/>
    </source>
</evidence>
<reference evidence="2" key="1">
    <citation type="submission" date="2016-10" db="EMBL/GenBank/DDBJ databases">
        <authorList>
            <person name="Varghese N."/>
            <person name="Submissions S."/>
        </authorList>
    </citation>
    <scope>NUCLEOTIDE SEQUENCE [LARGE SCALE GENOMIC DNA]</scope>
    <source>
        <strain evidence="2">DSM 23920</strain>
    </source>
</reference>
<organism evidence="1 2">
    <name type="scientific">Chitinophaga terrae</name>
    <name type="common">ex Kim and Jung 2007</name>
    <dbReference type="NCBI Taxonomy" id="408074"/>
    <lineage>
        <taxon>Bacteria</taxon>
        <taxon>Pseudomonadati</taxon>
        <taxon>Bacteroidota</taxon>
        <taxon>Chitinophagia</taxon>
        <taxon>Chitinophagales</taxon>
        <taxon>Chitinophagaceae</taxon>
        <taxon>Chitinophaga</taxon>
    </lineage>
</organism>
<accession>A0A1H4GQ23</accession>